<dbReference type="Proteomes" id="UP001500713">
    <property type="component" value="Unassembled WGS sequence"/>
</dbReference>
<reference evidence="2 3" key="1">
    <citation type="journal article" date="2019" name="Int. J. Syst. Evol. Microbiol.">
        <title>The Global Catalogue of Microorganisms (GCM) 10K type strain sequencing project: providing services to taxonomists for standard genome sequencing and annotation.</title>
        <authorList>
            <consortium name="The Broad Institute Genomics Platform"/>
            <consortium name="The Broad Institute Genome Sequencing Center for Infectious Disease"/>
            <person name="Wu L."/>
            <person name="Ma J."/>
        </authorList>
    </citation>
    <scope>NUCLEOTIDE SEQUENCE [LARGE SCALE GENOMIC DNA]</scope>
    <source>
        <strain evidence="2 3">JCM 14162</strain>
    </source>
</reference>
<name>A0ABN1ACE4_9SPHN</name>
<keyword evidence="1" id="KW-0472">Membrane</keyword>
<accession>A0ABN1ACE4</accession>
<organism evidence="2 3">
    <name type="scientific">Parasphingorhabdus litoris</name>
    <dbReference type="NCBI Taxonomy" id="394733"/>
    <lineage>
        <taxon>Bacteria</taxon>
        <taxon>Pseudomonadati</taxon>
        <taxon>Pseudomonadota</taxon>
        <taxon>Alphaproteobacteria</taxon>
        <taxon>Sphingomonadales</taxon>
        <taxon>Sphingomonadaceae</taxon>
        <taxon>Parasphingorhabdus</taxon>
    </lineage>
</organism>
<feature type="transmembrane region" description="Helical" evidence="1">
    <location>
        <begin position="47"/>
        <end position="66"/>
    </location>
</feature>
<evidence type="ECO:0000313" key="3">
    <source>
        <dbReference type="Proteomes" id="UP001500713"/>
    </source>
</evidence>
<keyword evidence="1" id="KW-1133">Transmembrane helix</keyword>
<sequence length="76" mass="8100">MKAASDPQGQGIGQWIAFPPKHLAAQLSAVVQRSDNRLDHAAGNRRAIGTAIFNLVGEGVVYLLLVRHIALSGMKP</sequence>
<gene>
    <name evidence="2" type="ORF">GCM10009096_12840</name>
</gene>
<evidence type="ECO:0000313" key="2">
    <source>
        <dbReference type="EMBL" id="GAA0473022.1"/>
    </source>
</evidence>
<keyword evidence="1" id="KW-0812">Transmembrane</keyword>
<keyword evidence="3" id="KW-1185">Reference proteome</keyword>
<evidence type="ECO:0000256" key="1">
    <source>
        <dbReference type="SAM" id="Phobius"/>
    </source>
</evidence>
<protein>
    <submittedName>
        <fullName evidence="2">Uncharacterized protein</fullName>
    </submittedName>
</protein>
<proteinExistence type="predicted"/>
<dbReference type="EMBL" id="BAAAEM010000002">
    <property type="protein sequence ID" value="GAA0473022.1"/>
    <property type="molecule type" value="Genomic_DNA"/>
</dbReference>
<comment type="caution">
    <text evidence="2">The sequence shown here is derived from an EMBL/GenBank/DDBJ whole genome shotgun (WGS) entry which is preliminary data.</text>
</comment>